<dbReference type="Proteomes" id="UP000443090">
    <property type="component" value="Unassembled WGS sequence"/>
</dbReference>
<dbReference type="SUPFAM" id="SSF53649">
    <property type="entry name" value="Alkaline phosphatase-like"/>
    <property type="match status" value="1"/>
</dbReference>
<dbReference type="GO" id="GO:0004065">
    <property type="term" value="F:arylsulfatase activity"/>
    <property type="evidence" value="ECO:0007669"/>
    <property type="project" value="TreeGrafter"/>
</dbReference>
<feature type="domain" description="Sulfatase N-terminal" evidence="5">
    <location>
        <begin position="9"/>
        <end position="439"/>
    </location>
</feature>
<evidence type="ECO:0000256" key="1">
    <source>
        <dbReference type="ARBA" id="ARBA00008779"/>
    </source>
</evidence>
<dbReference type="PROSITE" id="PS00149">
    <property type="entry name" value="SULFATASE_2"/>
    <property type="match status" value="1"/>
</dbReference>
<keyword evidence="4" id="KW-0106">Calcium</keyword>
<dbReference type="InterPro" id="IPR050738">
    <property type="entry name" value="Sulfatase"/>
</dbReference>
<keyword evidence="7" id="KW-1185">Reference proteome</keyword>
<dbReference type="PANTHER" id="PTHR42693:SF46">
    <property type="entry name" value="PUTATIVE (AFU_ORTHOLOGUE AFUA_5G12940)-RELATED"/>
    <property type="match status" value="1"/>
</dbReference>
<dbReference type="AlphaFoldDB" id="A0A8H8S0I7"/>
<evidence type="ECO:0000256" key="3">
    <source>
        <dbReference type="ARBA" id="ARBA00022801"/>
    </source>
</evidence>
<keyword evidence="2" id="KW-0479">Metal-binding</keyword>
<name>A0A8H8S0I7_9HELO</name>
<evidence type="ECO:0000313" key="6">
    <source>
        <dbReference type="EMBL" id="TVY44341.1"/>
    </source>
</evidence>
<proteinExistence type="inferred from homology"/>
<dbReference type="OrthoDB" id="103349at2759"/>
<dbReference type="EMBL" id="QGMI01000238">
    <property type="protein sequence ID" value="TVY44341.1"/>
    <property type="molecule type" value="Genomic_DNA"/>
</dbReference>
<dbReference type="PANTHER" id="PTHR42693">
    <property type="entry name" value="ARYLSULFATASE FAMILY MEMBER"/>
    <property type="match status" value="1"/>
</dbReference>
<dbReference type="GO" id="GO:0046872">
    <property type="term" value="F:metal ion binding"/>
    <property type="evidence" value="ECO:0007669"/>
    <property type="project" value="UniProtKB-KW"/>
</dbReference>
<reference evidence="6 7" key="1">
    <citation type="submission" date="2018-05" db="EMBL/GenBank/DDBJ databases">
        <title>Genome sequencing and assembly of the regulated plant pathogen Lachnellula willkommii and related sister species for the development of diagnostic species identification markers.</title>
        <authorList>
            <person name="Giroux E."/>
            <person name="Bilodeau G."/>
        </authorList>
    </citation>
    <scope>NUCLEOTIDE SEQUENCE [LARGE SCALE GENOMIC DNA]</scope>
    <source>
        <strain evidence="6 7">CBS 160.35</strain>
    </source>
</reference>
<sequence length="630" mass="70315">MSGNSPKRPNFLIILADDLGFSDVGCFGGEIRTPNIDRLARDGTRFTDFHAAAACSPTRAMIMTGTDHHIAGLGNLIEWSRASAQAAGKGKVVSTAPQRGAPGYEGYLNEQVVALPEILKEGGYETFMAGKWHLGSTKTRGPASRGFDKSVGMLAGCCNHYAYRPPGSETDMPGFMTTSHIAVHLEDNEYMKFMPDNWYSSDYYAEKTVEYLKDRDLSKPFFSYLPFTAPHWPLQAPPELIKHYRGVYKDGPDALRQSRLNKMIELGLMDADTVPHPIVGDEEAEWADMSPETKAKSSRAMEAFAGMVESIDINVGKVLDELEKQGELDNTFIMFLSDNGAEGAAYEAYPMIRGPLLDHLDKYYDNSLENIGAANSFVWYGPRWAQASTAPSRLYKAYPTEGGVRVPCVVRYPGFQSGKTVDDFATVMDIAPTILEMAGLSHPAPQWKGREVVHMRGESMFPWGMNNSKQIHDKDFVQGWELLGRGAIRRGDWKAVFIPKPKGTEKWQLYNLKQDPGEVNDLADENPKLLTELLVLWDQYVMENGVIPLQPEMGEYIEALEGQMTASISINRSTCWRINIDQEQGWMEYEFWQPGAIQNPELATTNPPRFPKVVRKPIVAAAFEAGILYT</sequence>
<keyword evidence="3" id="KW-0378">Hydrolase</keyword>
<dbReference type="CDD" id="cd16025">
    <property type="entry name" value="PAS_like"/>
    <property type="match status" value="1"/>
</dbReference>
<protein>
    <submittedName>
        <fullName evidence="6">Arylsulfatase</fullName>
    </submittedName>
</protein>
<dbReference type="Pfam" id="PF00884">
    <property type="entry name" value="Sulfatase"/>
    <property type="match status" value="1"/>
</dbReference>
<dbReference type="InterPro" id="IPR017850">
    <property type="entry name" value="Alkaline_phosphatase_core_sf"/>
</dbReference>
<dbReference type="Gene3D" id="3.30.1120.10">
    <property type="match status" value="1"/>
</dbReference>
<accession>A0A8H8S0I7</accession>
<dbReference type="InterPro" id="IPR000917">
    <property type="entry name" value="Sulfatase_N"/>
</dbReference>
<evidence type="ECO:0000259" key="5">
    <source>
        <dbReference type="Pfam" id="PF00884"/>
    </source>
</evidence>
<dbReference type="Gene3D" id="3.40.720.10">
    <property type="entry name" value="Alkaline Phosphatase, subunit A"/>
    <property type="match status" value="1"/>
</dbReference>
<gene>
    <name evidence="6" type="primary">atsA_0</name>
    <name evidence="6" type="ORF">LOCC1_G002260</name>
</gene>
<evidence type="ECO:0000256" key="4">
    <source>
        <dbReference type="ARBA" id="ARBA00022837"/>
    </source>
</evidence>
<comment type="similarity">
    <text evidence="1">Belongs to the sulfatase family.</text>
</comment>
<evidence type="ECO:0000256" key="2">
    <source>
        <dbReference type="ARBA" id="ARBA00022723"/>
    </source>
</evidence>
<dbReference type="InterPro" id="IPR024607">
    <property type="entry name" value="Sulfatase_CS"/>
</dbReference>
<organism evidence="6 7">
    <name type="scientific">Lachnellula occidentalis</name>
    <dbReference type="NCBI Taxonomy" id="215460"/>
    <lineage>
        <taxon>Eukaryota</taxon>
        <taxon>Fungi</taxon>
        <taxon>Dikarya</taxon>
        <taxon>Ascomycota</taxon>
        <taxon>Pezizomycotina</taxon>
        <taxon>Leotiomycetes</taxon>
        <taxon>Helotiales</taxon>
        <taxon>Lachnaceae</taxon>
        <taxon>Lachnellula</taxon>
    </lineage>
</organism>
<evidence type="ECO:0000313" key="7">
    <source>
        <dbReference type="Proteomes" id="UP000443090"/>
    </source>
</evidence>
<comment type="caution">
    <text evidence="6">The sequence shown here is derived from an EMBL/GenBank/DDBJ whole genome shotgun (WGS) entry which is preliminary data.</text>
</comment>